<feature type="signal peptide" evidence="3">
    <location>
        <begin position="1"/>
        <end position="20"/>
    </location>
</feature>
<dbReference type="Pfam" id="PF00234">
    <property type="entry name" value="Tryp_alpha_amyl"/>
    <property type="match status" value="1"/>
</dbReference>
<dbReference type="InterPro" id="IPR036312">
    <property type="entry name" value="Bifun_inhib/LTP/seed_sf"/>
</dbReference>
<gene>
    <name evidence="5" type="ORF">Bca52824_049473</name>
</gene>
<dbReference type="EMBL" id="JAAMPC010000010">
    <property type="protein sequence ID" value="KAG2289869.1"/>
    <property type="molecule type" value="Genomic_DNA"/>
</dbReference>
<dbReference type="InterPro" id="IPR016140">
    <property type="entry name" value="Bifunc_inhib/LTP/seed_store"/>
</dbReference>
<dbReference type="InterPro" id="IPR000528">
    <property type="entry name" value="Plant_nsLTP"/>
</dbReference>
<dbReference type="SMART" id="SM00499">
    <property type="entry name" value="AAI"/>
    <property type="match status" value="1"/>
</dbReference>
<reference evidence="5 6" key="1">
    <citation type="submission" date="2020-02" db="EMBL/GenBank/DDBJ databases">
        <authorList>
            <person name="Ma Q."/>
            <person name="Huang Y."/>
            <person name="Song X."/>
            <person name="Pei D."/>
        </authorList>
    </citation>
    <scope>NUCLEOTIDE SEQUENCE [LARGE SCALE GENOMIC DNA]</scope>
    <source>
        <strain evidence="5">Sxm20200214</strain>
        <tissue evidence="5">Leaf</tissue>
    </source>
</reference>
<keyword evidence="3" id="KW-0732">Signal</keyword>
<sequence>MAGLVKLACLVLALHDCGRACCTGVSKLNSIARTTPDRQQACRCLKTAASALGSGLNAGRAAGLPKACGVNVPFPISLLTPVHQLQQREISSLRMKLEWTLSML</sequence>
<proteinExistence type="inferred from homology"/>
<evidence type="ECO:0000256" key="1">
    <source>
        <dbReference type="ARBA" id="ARBA00009748"/>
    </source>
</evidence>
<dbReference type="PANTHER" id="PTHR33076">
    <property type="entry name" value="NON-SPECIFIC LIPID-TRANSFER PROTEIN 2-RELATED"/>
    <property type="match status" value="1"/>
</dbReference>
<organism evidence="5 6">
    <name type="scientific">Brassica carinata</name>
    <name type="common">Ethiopian mustard</name>
    <name type="synonym">Abyssinian cabbage</name>
    <dbReference type="NCBI Taxonomy" id="52824"/>
    <lineage>
        <taxon>Eukaryota</taxon>
        <taxon>Viridiplantae</taxon>
        <taxon>Streptophyta</taxon>
        <taxon>Embryophyta</taxon>
        <taxon>Tracheophyta</taxon>
        <taxon>Spermatophyta</taxon>
        <taxon>Magnoliopsida</taxon>
        <taxon>eudicotyledons</taxon>
        <taxon>Gunneridae</taxon>
        <taxon>Pentapetalae</taxon>
        <taxon>rosids</taxon>
        <taxon>malvids</taxon>
        <taxon>Brassicales</taxon>
        <taxon>Brassicaceae</taxon>
        <taxon>Brassiceae</taxon>
        <taxon>Brassica</taxon>
    </lineage>
</organism>
<dbReference type="GO" id="GO:0008289">
    <property type="term" value="F:lipid binding"/>
    <property type="evidence" value="ECO:0007669"/>
    <property type="project" value="UniProtKB-KW"/>
</dbReference>
<comment type="similarity">
    <text evidence="1 2">Belongs to the plant LTP family.</text>
</comment>
<evidence type="ECO:0000256" key="3">
    <source>
        <dbReference type="SAM" id="SignalP"/>
    </source>
</evidence>
<evidence type="ECO:0000256" key="2">
    <source>
        <dbReference type="RuleBase" id="RU000628"/>
    </source>
</evidence>
<dbReference type="PRINTS" id="PR00382">
    <property type="entry name" value="LIPIDTRNSFER"/>
</dbReference>
<evidence type="ECO:0000259" key="4">
    <source>
        <dbReference type="SMART" id="SM00499"/>
    </source>
</evidence>
<protein>
    <recommendedName>
        <fullName evidence="2">Non-specific lipid-transfer protein</fullName>
    </recommendedName>
</protein>
<evidence type="ECO:0000313" key="6">
    <source>
        <dbReference type="Proteomes" id="UP000886595"/>
    </source>
</evidence>
<evidence type="ECO:0000313" key="5">
    <source>
        <dbReference type="EMBL" id="KAG2289869.1"/>
    </source>
</evidence>
<accession>A0A8X7RQH9</accession>
<comment type="caution">
    <text evidence="5">The sequence shown here is derived from an EMBL/GenBank/DDBJ whole genome shotgun (WGS) entry which is preliminary data.</text>
</comment>
<dbReference type="CDD" id="cd01960">
    <property type="entry name" value="nsLTP1"/>
    <property type="match status" value="1"/>
</dbReference>
<feature type="chain" id="PRO_5036496678" description="Non-specific lipid-transfer protein" evidence="3">
    <location>
        <begin position="21"/>
        <end position="104"/>
    </location>
</feature>
<feature type="domain" description="Bifunctional inhibitor/plant lipid transfer protein/seed storage helical" evidence="4">
    <location>
        <begin position="9"/>
        <end position="74"/>
    </location>
</feature>
<keyword evidence="2" id="KW-0446">Lipid-binding</keyword>
<dbReference type="SUPFAM" id="SSF47699">
    <property type="entry name" value="Bifunctional inhibitor/lipid-transfer protein/seed storage 2S albumin"/>
    <property type="match status" value="1"/>
</dbReference>
<comment type="function">
    <text evidence="2">Plant non-specific lipid-transfer proteins transfer phospholipids as well as galactolipids across membranes. May play a role in wax or cutin deposition in the cell walls of expanding epidermal cells and certain secretory tissues.</text>
</comment>
<dbReference type="GO" id="GO:0006869">
    <property type="term" value="P:lipid transport"/>
    <property type="evidence" value="ECO:0007669"/>
    <property type="project" value="InterPro"/>
</dbReference>
<dbReference type="AlphaFoldDB" id="A0A8X7RQH9"/>
<keyword evidence="2" id="KW-0813">Transport</keyword>
<dbReference type="Gene3D" id="1.10.110.10">
    <property type="entry name" value="Plant lipid-transfer and hydrophobic proteins"/>
    <property type="match status" value="1"/>
</dbReference>
<dbReference type="Proteomes" id="UP000886595">
    <property type="component" value="Unassembled WGS sequence"/>
</dbReference>
<dbReference type="OrthoDB" id="1890443at2759"/>
<keyword evidence="6" id="KW-1185">Reference proteome</keyword>
<name>A0A8X7RQH9_BRACI</name>